<proteinExistence type="predicted"/>
<dbReference type="VEuPathDB" id="FungiDB:YALI1_A15633g"/>
<dbReference type="EMBL" id="CP017553">
    <property type="protein sequence ID" value="AOW00694.1"/>
    <property type="molecule type" value="Genomic_DNA"/>
</dbReference>
<protein>
    <submittedName>
        <fullName evidence="2">Uncharacterized protein</fullName>
    </submittedName>
</protein>
<evidence type="ECO:0000313" key="2">
    <source>
        <dbReference type="EMBL" id="AOW00694.1"/>
    </source>
</evidence>
<feature type="signal peptide" evidence="1">
    <location>
        <begin position="1"/>
        <end position="21"/>
    </location>
</feature>
<name>A0A1D8N511_YARLL</name>
<accession>A0A1D8N511</accession>
<sequence length="161" mass="17908">MGIIHMSKLQLAQILITLTKTLVLLTALRNPNAPSAAPTRRITRIYVDGNPWRCTPRSGGHSCAVSISAASFSPGITALRLISQQLDLYYNQTVQRPNCKVDFVSSQSLDVPPWLREACANPRNCTLSFRPFWFPHKRNVTSAIEFWLCSSDAELLAPPGR</sequence>
<keyword evidence="1" id="KW-0732">Signal</keyword>
<dbReference type="AlphaFoldDB" id="A0A1D8N511"/>
<gene>
    <name evidence="2" type="ORF">YALI1_A15633g</name>
</gene>
<reference evidence="2 3" key="1">
    <citation type="journal article" date="2016" name="PLoS ONE">
        <title>Sequence Assembly of Yarrowia lipolytica Strain W29/CLIB89 Shows Transposable Element Diversity.</title>
        <authorList>
            <person name="Magnan C."/>
            <person name="Yu J."/>
            <person name="Chang I."/>
            <person name="Jahn E."/>
            <person name="Kanomata Y."/>
            <person name="Wu J."/>
            <person name="Zeller M."/>
            <person name="Oakes M."/>
            <person name="Baldi P."/>
            <person name="Sandmeyer S."/>
        </authorList>
    </citation>
    <scope>NUCLEOTIDE SEQUENCE [LARGE SCALE GENOMIC DNA]</scope>
    <source>
        <strain evidence="3">CLIB89(W29)</strain>
    </source>
</reference>
<dbReference type="Proteomes" id="UP000182444">
    <property type="component" value="Chromosome 1A"/>
</dbReference>
<dbReference type="RefSeq" id="XP_068137907.1">
    <property type="nucleotide sequence ID" value="XM_068281806.1"/>
</dbReference>
<organism evidence="2 3">
    <name type="scientific">Yarrowia lipolytica</name>
    <name type="common">Candida lipolytica</name>
    <dbReference type="NCBI Taxonomy" id="4952"/>
    <lineage>
        <taxon>Eukaryota</taxon>
        <taxon>Fungi</taxon>
        <taxon>Dikarya</taxon>
        <taxon>Ascomycota</taxon>
        <taxon>Saccharomycotina</taxon>
        <taxon>Dipodascomycetes</taxon>
        <taxon>Dipodascales</taxon>
        <taxon>Dipodascales incertae sedis</taxon>
        <taxon>Yarrowia</taxon>
    </lineage>
</organism>
<feature type="chain" id="PRO_5009110329" evidence="1">
    <location>
        <begin position="22"/>
        <end position="161"/>
    </location>
</feature>
<dbReference type="GeneID" id="94582466"/>
<evidence type="ECO:0000313" key="3">
    <source>
        <dbReference type="Proteomes" id="UP000182444"/>
    </source>
</evidence>
<evidence type="ECO:0000256" key="1">
    <source>
        <dbReference type="SAM" id="SignalP"/>
    </source>
</evidence>